<dbReference type="Pfam" id="PF06634">
    <property type="entry name" value="DUF1156"/>
    <property type="match status" value="1"/>
</dbReference>
<evidence type="ECO:0000256" key="2">
    <source>
        <dbReference type="ARBA" id="ARBA00022679"/>
    </source>
</evidence>
<evidence type="ECO:0000256" key="3">
    <source>
        <dbReference type="ARBA" id="ARBA00022691"/>
    </source>
</evidence>
<keyword evidence="6" id="KW-1185">Reference proteome</keyword>
<dbReference type="SUPFAM" id="SSF53335">
    <property type="entry name" value="S-adenosyl-L-methionine-dependent methyltransferases"/>
    <property type="match status" value="1"/>
</dbReference>
<dbReference type="InterPro" id="IPR029063">
    <property type="entry name" value="SAM-dependent_MTases_sf"/>
</dbReference>
<evidence type="ECO:0000313" key="6">
    <source>
        <dbReference type="Proteomes" id="UP001236663"/>
    </source>
</evidence>
<gene>
    <name evidence="5" type="ORF">QWZ15_05320</name>
</gene>
<protein>
    <submittedName>
        <fullName evidence="5">DUF1156 domain-containing protein</fullName>
    </submittedName>
</protein>
<dbReference type="EMBL" id="JAUFQS010000004">
    <property type="protein sequence ID" value="MDN3687237.1"/>
    <property type="molecule type" value="Genomic_DNA"/>
</dbReference>
<keyword evidence="1" id="KW-0489">Methyltransferase</keyword>
<keyword evidence="2" id="KW-0808">Transferase</keyword>
<name>A0ABT8C595_9BACT</name>
<keyword evidence="3" id="KW-0949">S-adenosyl-L-methionine</keyword>
<evidence type="ECO:0000256" key="1">
    <source>
        <dbReference type="ARBA" id="ARBA00022603"/>
    </source>
</evidence>
<comment type="caution">
    <text evidence="5">The sequence shown here is derived from an EMBL/GenBank/DDBJ whole genome shotgun (WGS) entry which is preliminary data.</text>
</comment>
<organism evidence="5 6">
    <name type="scientific">Cyclobacterium jeungdonense</name>
    <dbReference type="NCBI Taxonomy" id="708087"/>
    <lineage>
        <taxon>Bacteria</taxon>
        <taxon>Pseudomonadati</taxon>
        <taxon>Bacteroidota</taxon>
        <taxon>Cytophagia</taxon>
        <taxon>Cytophagales</taxon>
        <taxon>Cyclobacteriaceae</taxon>
        <taxon>Cyclobacterium</taxon>
    </lineage>
</organism>
<sequence length="915" mass="103777">MNKKLIEVALPLDTINDASAYDKMPGIGAHPKGIHYYPARLPLPSARAVLFASMVDDPSSHPDKFPTEEEQEKERDRLFALIRSLCENKIHTKPRAFQAAIDEIKKQCDNDLPNVHDPFAGGGAIPLEGMRLGMKAIATDLNPVSIFLNKATIELLPKFANQAPINPESQIKSEGLEWKNAAGLVEDLKYYGNIIHKRAEKKLQQYFPKVKVSSNRESKVITYIWNRTVKCPNPACGCEMPLVKSFALRSKKKPKVFYRPLIERNDGNKLVGYEIVGENPEKGTVQRNKITCYACQEVTTLDYVKKEGKEGRMGMRLAAMVVDKGRGKDYYPPTLEQEEIALNTPTDWAPDYIMSDHPQYMAPPRYGLTHFKDLFTKRQLLALTTISNLIHEWHAEQKGKIEQDYLNLLTLYMFFAVDRLADFNCNVSRWKASGEQQMQLFSSNRFAMAMDFTEANVIGSKAICWLKSMGMVYDSIAITINQFSKPGLVKQKNAENPDPEINKLLVSTDPPYYNNIPYAELMDFFYVWMKHNLEPYFPDITKTLLTPKTEELVANEFRFEGDKDKAKEHFEGGFKKAFTVLKEAMDERFPMSIYYAFKQEETDGSSDDDEAANVAGITLTTGWETILEAVIQSGFQITATWPLRASQKWRLRAMGSNALASYIVMICRQRTDKESTITRRQYMQELKRELPQALEILQKSNLAPVDLAQAALGPGMGIFSRYEQVIEQDGSKMNVRTALSLINRTIDEILTDQEGDFDAETRWALAWFEQFGIEKKPYGDAESLSRAKGTAVNALTEAGIISAGQGDVKLLSRDELDPNWNPETDKRTVVWEVTQHLIKQLQENGELGAAKLYKKLGAEADIARELSYRLFSICEKKGWAKEAQAYNSLVLAWNQIVTESLNIRDDKGSQTQLEF</sequence>
<dbReference type="InterPro" id="IPR012327">
    <property type="entry name" value="MeTrfase_D12"/>
</dbReference>
<dbReference type="Pfam" id="PF02086">
    <property type="entry name" value="MethyltransfD12"/>
    <property type="match status" value="1"/>
</dbReference>
<accession>A0ABT8C595</accession>
<dbReference type="InterPro" id="IPR009537">
    <property type="entry name" value="DUF1156"/>
</dbReference>
<evidence type="ECO:0000313" key="5">
    <source>
        <dbReference type="EMBL" id="MDN3687237.1"/>
    </source>
</evidence>
<evidence type="ECO:0000259" key="4">
    <source>
        <dbReference type="Pfam" id="PF06634"/>
    </source>
</evidence>
<dbReference type="RefSeq" id="WP_163384120.1">
    <property type="nucleotide sequence ID" value="NZ_JAUFQS010000004.1"/>
</dbReference>
<reference evidence="6" key="1">
    <citation type="journal article" date="2019" name="Int. J. Syst. Evol. Microbiol.">
        <title>The Global Catalogue of Microorganisms (GCM) 10K type strain sequencing project: providing services to taxonomists for standard genome sequencing and annotation.</title>
        <authorList>
            <consortium name="The Broad Institute Genomics Platform"/>
            <consortium name="The Broad Institute Genome Sequencing Center for Infectious Disease"/>
            <person name="Wu L."/>
            <person name="Ma J."/>
        </authorList>
    </citation>
    <scope>NUCLEOTIDE SEQUENCE [LARGE SCALE GENOMIC DNA]</scope>
    <source>
        <strain evidence="6">CECT 7706</strain>
    </source>
</reference>
<dbReference type="Proteomes" id="UP001236663">
    <property type="component" value="Unassembled WGS sequence"/>
</dbReference>
<proteinExistence type="predicted"/>
<feature type="domain" description="DUF1156" evidence="4">
    <location>
        <begin position="9"/>
        <end position="80"/>
    </location>
</feature>